<sequence length="345" mass="37503">MSAVDLNALVKALDPDGRGGRRSVQEVARAIRNLVPNTDPAMVPELVKDTLRRGDEQGHWSVTRTTVRHGATILPKAIVLPQVARSNGLATIGVPLRPELAAWAATLKLSPVQRRLLIAVNDWLRRTDGGKTPIVAAAERAYELIGDEKAFDSSPPRGGAMLWGPGRLTFELLRCERLATPLTWEPAVSSIGDPGPVVCVENHATFRSLLRVLRHQTTPRWIAVAWVQGRNTAPLKSIRDLPFTVTRLDYLGDLDPAGLAIAVAACDITASTGVPSGPAVRLWELLAEQPSRSGPKMTEPEACRLAGWLPDSMRGTAIRLLVTGRRIPQEALRFDLLTEVLAEEP</sequence>
<evidence type="ECO:0000313" key="1">
    <source>
        <dbReference type="EMBL" id="MBA9002758.1"/>
    </source>
</evidence>
<evidence type="ECO:0000313" key="2">
    <source>
        <dbReference type="Proteomes" id="UP000539313"/>
    </source>
</evidence>
<keyword evidence="2" id="KW-1185">Reference proteome</keyword>
<accession>A0A7W3R703</accession>
<organism evidence="1 2">
    <name type="scientific">Thermomonospora cellulosilytica</name>
    <dbReference type="NCBI Taxonomy" id="1411118"/>
    <lineage>
        <taxon>Bacteria</taxon>
        <taxon>Bacillati</taxon>
        <taxon>Actinomycetota</taxon>
        <taxon>Actinomycetes</taxon>
        <taxon>Streptosporangiales</taxon>
        <taxon>Thermomonosporaceae</taxon>
        <taxon>Thermomonospora</taxon>
    </lineage>
</organism>
<proteinExistence type="predicted"/>
<reference evidence="1 2" key="1">
    <citation type="submission" date="2020-08" db="EMBL/GenBank/DDBJ databases">
        <title>Sequencing the genomes of 1000 actinobacteria strains.</title>
        <authorList>
            <person name="Klenk H.-P."/>
        </authorList>
    </citation>
    <scope>NUCLEOTIDE SEQUENCE [LARGE SCALE GENOMIC DNA]</scope>
    <source>
        <strain evidence="1 2">DSM 45823</strain>
    </source>
</reference>
<protein>
    <recommendedName>
        <fullName evidence="3">Wadjet protein JetD C-terminal domain-containing protein</fullName>
    </recommendedName>
</protein>
<comment type="caution">
    <text evidence="1">The sequence shown here is derived from an EMBL/GenBank/DDBJ whole genome shotgun (WGS) entry which is preliminary data.</text>
</comment>
<dbReference type="Proteomes" id="UP000539313">
    <property type="component" value="Unassembled WGS sequence"/>
</dbReference>
<dbReference type="AlphaFoldDB" id="A0A7W3R703"/>
<evidence type="ECO:0008006" key="3">
    <source>
        <dbReference type="Google" id="ProtNLM"/>
    </source>
</evidence>
<name>A0A7W3R703_9ACTN</name>
<gene>
    <name evidence="1" type="ORF">HNR21_001640</name>
</gene>
<dbReference type="RefSeq" id="WP_182704696.1">
    <property type="nucleotide sequence ID" value="NZ_JACJII010000001.1"/>
</dbReference>
<dbReference type="EMBL" id="JACJII010000001">
    <property type="protein sequence ID" value="MBA9002758.1"/>
    <property type="molecule type" value="Genomic_DNA"/>
</dbReference>